<name>A0A1G2FAG6_9BACT</name>
<organism evidence="3 4">
    <name type="scientific">Candidatus Portnoybacteria bacterium RBG_13_41_18</name>
    <dbReference type="NCBI Taxonomy" id="1801991"/>
    <lineage>
        <taxon>Bacteria</taxon>
        <taxon>Candidatus Portnoyibacteriota</taxon>
    </lineage>
</organism>
<dbReference type="Proteomes" id="UP000177725">
    <property type="component" value="Unassembled WGS sequence"/>
</dbReference>
<dbReference type="InterPro" id="IPR036771">
    <property type="entry name" value="ATPsynth_dsu/esu_N"/>
</dbReference>
<feature type="non-terminal residue" evidence="3">
    <location>
        <position position="77"/>
    </location>
</feature>
<dbReference type="Gene3D" id="2.60.15.10">
    <property type="entry name" value="F0F1 ATP synthase delta/epsilon subunit, N-terminal"/>
    <property type="match status" value="1"/>
</dbReference>
<dbReference type="InterPro" id="IPR020546">
    <property type="entry name" value="ATP_synth_F1_dsu/esu_N"/>
</dbReference>
<evidence type="ECO:0000256" key="1">
    <source>
        <dbReference type="ARBA" id="ARBA00023196"/>
    </source>
</evidence>
<dbReference type="EMBL" id="MHMV01000004">
    <property type="protein sequence ID" value="OGZ35055.1"/>
    <property type="molecule type" value="Genomic_DNA"/>
</dbReference>
<dbReference type="Pfam" id="PF02823">
    <property type="entry name" value="ATP-synt_DE_N"/>
    <property type="match status" value="1"/>
</dbReference>
<dbReference type="GO" id="GO:0015986">
    <property type="term" value="P:proton motive force-driven ATP synthesis"/>
    <property type="evidence" value="ECO:0007669"/>
    <property type="project" value="InterPro"/>
</dbReference>
<dbReference type="GO" id="GO:0045259">
    <property type="term" value="C:proton-transporting ATP synthase complex"/>
    <property type="evidence" value="ECO:0007669"/>
    <property type="project" value="UniProtKB-KW"/>
</dbReference>
<evidence type="ECO:0000259" key="2">
    <source>
        <dbReference type="Pfam" id="PF02823"/>
    </source>
</evidence>
<dbReference type="AlphaFoldDB" id="A0A1G2FAG6"/>
<protein>
    <recommendedName>
        <fullName evidence="2">ATP synthase F1 complex delta/epsilon subunit N-terminal domain-containing protein</fullName>
    </recommendedName>
</protein>
<keyword evidence="1" id="KW-0066">ATP synthesis</keyword>
<accession>A0A1G2FAG6</accession>
<feature type="domain" description="ATP synthase F1 complex delta/epsilon subunit N-terminal" evidence="2">
    <location>
        <begin position="12"/>
        <end position="77"/>
    </location>
</feature>
<comment type="caution">
    <text evidence="3">The sequence shown here is derived from an EMBL/GenBank/DDBJ whole genome shotgun (WGS) entry which is preliminary data.</text>
</comment>
<dbReference type="SUPFAM" id="SSF51344">
    <property type="entry name" value="Epsilon subunit of F1F0-ATP synthase N-terminal domain"/>
    <property type="match status" value="1"/>
</dbReference>
<keyword evidence="1" id="KW-0139">CF(1)</keyword>
<reference evidence="3 4" key="1">
    <citation type="journal article" date="2016" name="Nat. Commun.">
        <title>Thousands of microbial genomes shed light on interconnected biogeochemical processes in an aquifer system.</title>
        <authorList>
            <person name="Anantharaman K."/>
            <person name="Brown C.T."/>
            <person name="Hug L.A."/>
            <person name="Sharon I."/>
            <person name="Castelle C.J."/>
            <person name="Probst A.J."/>
            <person name="Thomas B.C."/>
            <person name="Singh A."/>
            <person name="Wilkins M.J."/>
            <person name="Karaoz U."/>
            <person name="Brodie E.L."/>
            <person name="Williams K.H."/>
            <person name="Hubbard S.S."/>
            <person name="Banfield J.F."/>
        </authorList>
    </citation>
    <scope>NUCLEOTIDE SEQUENCE [LARGE SCALE GENOMIC DNA]</scope>
</reference>
<evidence type="ECO:0000313" key="4">
    <source>
        <dbReference type="Proteomes" id="UP000177725"/>
    </source>
</evidence>
<evidence type="ECO:0000313" key="3">
    <source>
        <dbReference type="EMBL" id="OGZ35055.1"/>
    </source>
</evidence>
<sequence>MMQGVNFKFLFMKLSIFTLKDTLFEGEVEKVITRTPLGEITVLKDHLPLISTLTGPNVRIVNGNGKEENIKINSGFI</sequence>
<gene>
    <name evidence="3" type="ORF">A2174_00500</name>
</gene>
<proteinExistence type="predicted"/>